<evidence type="ECO:0000256" key="1">
    <source>
        <dbReference type="SAM" id="Phobius"/>
    </source>
</evidence>
<dbReference type="AlphaFoldDB" id="A0A9P4Z195"/>
<dbReference type="PANTHER" id="PTHR12265:SF14">
    <property type="entry name" value="INDOLE-DITERPENE BIOSYNTHESIS PROTEIN PAXU"/>
    <property type="match status" value="1"/>
</dbReference>
<organism evidence="2 3">
    <name type="scientific">Geosmithia morbida</name>
    <dbReference type="NCBI Taxonomy" id="1094350"/>
    <lineage>
        <taxon>Eukaryota</taxon>
        <taxon>Fungi</taxon>
        <taxon>Dikarya</taxon>
        <taxon>Ascomycota</taxon>
        <taxon>Pezizomycotina</taxon>
        <taxon>Sordariomycetes</taxon>
        <taxon>Hypocreomycetidae</taxon>
        <taxon>Hypocreales</taxon>
        <taxon>Bionectriaceae</taxon>
        <taxon>Geosmithia</taxon>
    </lineage>
</organism>
<dbReference type="Pfam" id="PF05705">
    <property type="entry name" value="DUF829"/>
    <property type="match status" value="1"/>
</dbReference>
<sequence>MTGTLVATQVARLNSVADRVGLPPSPLVRSSAAGGALLLAFFAVLRLRQSLGGSRTSSSSSSSKPRQPQVPGFAPVTDQIFVRGAGPATESPDGEGAEDSQPDVLVLYGWGDGIPKHVAKYADGYAALFPRARQILVLSPISKAMFSEHDARALTMIPVVRALFPDGPRAESAPRSVAVHIMSNTGAINYASTLRAYTDMYGQPMPHDLLVLDSTPGSPRMTWFNLLRWSRAMALGLSAVVPLPFVVIQSISGVFLFVSGTVANIRGTQSSGSWASEATRDPELVTPSTRKLYLYSKEDDLISWTDIEENIAENKAAGWQTDACVFEGTGHVGHMRKHTRQYWHAIRQSWERKVASTGA</sequence>
<dbReference type="InterPro" id="IPR008547">
    <property type="entry name" value="DUF829_TMEM53"/>
</dbReference>
<proteinExistence type="predicted"/>
<dbReference type="InterPro" id="IPR029058">
    <property type="entry name" value="AB_hydrolase_fold"/>
</dbReference>
<reference evidence="2" key="1">
    <citation type="submission" date="2020-03" db="EMBL/GenBank/DDBJ databases">
        <title>Site-based positive gene gene selection in Geosmithia morbida across the United States reveals a broad range of putative effectors and factors for local host and environmental adapation.</title>
        <authorList>
            <person name="Onufrak A."/>
            <person name="Murdoch R.W."/>
            <person name="Gazis R."/>
            <person name="Huff M."/>
            <person name="Staton M."/>
            <person name="Klingeman W."/>
            <person name="Hadziabdic D."/>
        </authorList>
    </citation>
    <scope>NUCLEOTIDE SEQUENCE</scope>
    <source>
        <strain evidence="2">1262</strain>
    </source>
</reference>
<gene>
    <name evidence="2" type="ORF">GMORB2_5450</name>
</gene>
<evidence type="ECO:0000313" key="2">
    <source>
        <dbReference type="EMBL" id="KAF4124784.1"/>
    </source>
</evidence>
<dbReference type="OrthoDB" id="77878at2759"/>
<keyword evidence="1" id="KW-0472">Membrane</keyword>
<keyword evidence="3" id="KW-1185">Reference proteome</keyword>
<comment type="caution">
    <text evidence="2">The sequence shown here is derived from an EMBL/GenBank/DDBJ whole genome shotgun (WGS) entry which is preliminary data.</text>
</comment>
<accession>A0A9P4Z195</accession>
<dbReference type="SUPFAM" id="SSF53474">
    <property type="entry name" value="alpha/beta-Hydrolases"/>
    <property type="match status" value="1"/>
</dbReference>
<evidence type="ECO:0000313" key="3">
    <source>
        <dbReference type="Proteomes" id="UP000749293"/>
    </source>
</evidence>
<keyword evidence="1" id="KW-0812">Transmembrane</keyword>
<dbReference type="Proteomes" id="UP000749293">
    <property type="component" value="Unassembled WGS sequence"/>
</dbReference>
<dbReference type="GeneID" id="55971678"/>
<keyword evidence="1" id="KW-1133">Transmembrane helix</keyword>
<dbReference type="RefSeq" id="XP_035323436.1">
    <property type="nucleotide sequence ID" value="XM_035467424.1"/>
</dbReference>
<dbReference type="EMBL" id="JAANYQ010000004">
    <property type="protein sequence ID" value="KAF4124784.1"/>
    <property type="molecule type" value="Genomic_DNA"/>
</dbReference>
<name>A0A9P4Z195_9HYPO</name>
<protein>
    <submittedName>
        <fullName evidence="2">Uncharacterized protein</fullName>
    </submittedName>
</protein>
<feature type="transmembrane region" description="Helical" evidence="1">
    <location>
        <begin position="234"/>
        <end position="258"/>
    </location>
</feature>
<dbReference type="PANTHER" id="PTHR12265">
    <property type="entry name" value="TRANSMEMBRANE PROTEIN 53"/>
    <property type="match status" value="1"/>
</dbReference>